<organism evidence="8 9">
    <name type="scientific">Peptoniphilus olsenii</name>
    <dbReference type="NCBI Taxonomy" id="411570"/>
    <lineage>
        <taxon>Bacteria</taxon>
        <taxon>Bacillati</taxon>
        <taxon>Bacillota</taxon>
        <taxon>Tissierellia</taxon>
        <taxon>Tissierellales</taxon>
        <taxon>Peptoniphilaceae</taxon>
        <taxon>Peptoniphilus</taxon>
    </lineage>
</organism>
<reference evidence="8 9" key="1">
    <citation type="submission" date="2024-06" db="EMBL/GenBank/DDBJ databases">
        <title>Genomic Encyclopedia of Type Strains, Phase IV (KMG-IV): sequencing the most valuable type-strain genomes for metagenomic binning, comparative biology and taxonomic classification.</title>
        <authorList>
            <person name="Goeker M."/>
        </authorList>
    </citation>
    <scope>NUCLEOTIDE SEQUENCE [LARGE SCALE GENOMIC DNA]</scope>
    <source>
        <strain evidence="8 9">DSM 21460</strain>
    </source>
</reference>
<accession>A0ABV2JBT2</accession>
<feature type="domain" description="EamA" evidence="7">
    <location>
        <begin position="128"/>
        <end position="257"/>
    </location>
</feature>
<evidence type="ECO:0000256" key="5">
    <source>
        <dbReference type="ARBA" id="ARBA00023136"/>
    </source>
</evidence>
<dbReference type="SUPFAM" id="SSF103481">
    <property type="entry name" value="Multidrug resistance efflux transporter EmrE"/>
    <property type="match status" value="2"/>
</dbReference>
<keyword evidence="9" id="KW-1185">Reference proteome</keyword>
<evidence type="ECO:0000256" key="3">
    <source>
        <dbReference type="ARBA" id="ARBA00022692"/>
    </source>
</evidence>
<evidence type="ECO:0000313" key="9">
    <source>
        <dbReference type="Proteomes" id="UP001549162"/>
    </source>
</evidence>
<keyword evidence="4 6" id="KW-1133">Transmembrane helix</keyword>
<feature type="transmembrane region" description="Helical" evidence="6">
    <location>
        <begin position="222"/>
        <end position="241"/>
    </location>
</feature>
<evidence type="ECO:0000259" key="7">
    <source>
        <dbReference type="Pfam" id="PF00892"/>
    </source>
</evidence>
<feature type="transmembrane region" description="Helical" evidence="6">
    <location>
        <begin position="48"/>
        <end position="68"/>
    </location>
</feature>
<dbReference type="InterPro" id="IPR037185">
    <property type="entry name" value="EmrE-like"/>
</dbReference>
<feature type="transmembrane region" description="Helical" evidence="6">
    <location>
        <begin position="190"/>
        <end position="210"/>
    </location>
</feature>
<feature type="transmembrane region" description="Helical" evidence="6">
    <location>
        <begin position="125"/>
        <end position="147"/>
    </location>
</feature>
<comment type="subcellular location">
    <subcellularLocation>
        <location evidence="1">Membrane</location>
        <topology evidence="1">Multi-pass membrane protein</topology>
    </subcellularLocation>
</comment>
<feature type="transmembrane region" description="Helical" evidence="6">
    <location>
        <begin position="74"/>
        <end position="94"/>
    </location>
</feature>
<feature type="transmembrane region" description="Helical" evidence="6">
    <location>
        <begin position="101"/>
        <end position="119"/>
    </location>
</feature>
<evidence type="ECO:0000256" key="4">
    <source>
        <dbReference type="ARBA" id="ARBA00022989"/>
    </source>
</evidence>
<dbReference type="InterPro" id="IPR000620">
    <property type="entry name" value="EamA_dom"/>
</dbReference>
<dbReference type="PANTHER" id="PTHR32322">
    <property type="entry name" value="INNER MEMBRANE TRANSPORTER"/>
    <property type="match status" value="1"/>
</dbReference>
<comment type="caution">
    <text evidence="8">The sequence shown here is derived from an EMBL/GenBank/DDBJ whole genome shotgun (WGS) entry which is preliminary data.</text>
</comment>
<feature type="transmembrane region" description="Helical" evidence="6">
    <location>
        <begin position="159"/>
        <end position="178"/>
    </location>
</feature>
<sequence>MPLFTKFIYSFGANEISAAFCRMCLSLGFIFIIGKAKKQPFKISFKEAKLLFVASLGFVFTSLTLFKACNHMDSGAVTSIHFAYPVIIFIMVSIKMKKIPHVGEMEAIIMCTLAIPFLANSKSSINIYGIILALISALTYSIYSYTLENDGLKSINKNARLFYVNLLSTIILIIYSVITKENIKLDLSGREWIIAIVYSVILTLGATSLYQRAIASIGAKYTSILSTFEPITSVLIGIALLGEKITFIQVLSIIVICNCTLYLVSSNGKKHTIKPSVKKTDI</sequence>
<feature type="transmembrane region" description="Helical" evidence="6">
    <location>
        <begin position="16"/>
        <end position="36"/>
    </location>
</feature>
<gene>
    <name evidence="8" type="ORF">ABID14_001918</name>
</gene>
<protein>
    <submittedName>
        <fullName evidence="8">Drug/metabolite transporter (DMT)-like permease</fullName>
    </submittedName>
</protein>
<feature type="domain" description="EamA" evidence="7">
    <location>
        <begin position="3"/>
        <end position="115"/>
    </location>
</feature>
<dbReference type="PANTHER" id="PTHR32322:SF2">
    <property type="entry name" value="EAMA DOMAIN-CONTAINING PROTEIN"/>
    <property type="match status" value="1"/>
</dbReference>
<keyword evidence="5 6" id="KW-0472">Membrane</keyword>
<evidence type="ECO:0000256" key="6">
    <source>
        <dbReference type="SAM" id="Phobius"/>
    </source>
</evidence>
<dbReference type="EMBL" id="JBEPMA010000019">
    <property type="protein sequence ID" value="MET3618280.1"/>
    <property type="molecule type" value="Genomic_DNA"/>
</dbReference>
<feature type="transmembrane region" description="Helical" evidence="6">
    <location>
        <begin position="247"/>
        <end position="264"/>
    </location>
</feature>
<keyword evidence="3 6" id="KW-0812">Transmembrane</keyword>
<comment type="similarity">
    <text evidence="2">Belongs to the EamA transporter family.</text>
</comment>
<evidence type="ECO:0000313" key="8">
    <source>
        <dbReference type="EMBL" id="MET3618280.1"/>
    </source>
</evidence>
<evidence type="ECO:0000256" key="2">
    <source>
        <dbReference type="ARBA" id="ARBA00007362"/>
    </source>
</evidence>
<dbReference type="InterPro" id="IPR050638">
    <property type="entry name" value="AA-Vitamin_Transporters"/>
</dbReference>
<evidence type="ECO:0000256" key="1">
    <source>
        <dbReference type="ARBA" id="ARBA00004141"/>
    </source>
</evidence>
<name>A0ABV2JBT2_9FIRM</name>
<proteinExistence type="inferred from homology"/>
<dbReference type="Pfam" id="PF00892">
    <property type="entry name" value="EamA"/>
    <property type="match status" value="2"/>
</dbReference>
<dbReference type="Proteomes" id="UP001549162">
    <property type="component" value="Unassembled WGS sequence"/>
</dbReference>